<evidence type="ECO:0000256" key="2">
    <source>
        <dbReference type="SAM" id="Phobius"/>
    </source>
</evidence>
<feature type="transmembrane region" description="Helical" evidence="2">
    <location>
        <begin position="90"/>
        <end position="111"/>
    </location>
</feature>
<feature type="transmembrane region" description="Helical" evidence="2">
    <location>
        <begin position="47"/>
        <end position="70"/>
    </location>
</feature>
<sequence>MTVRPTRDREQEPRRDPGGAAVEPAAVTGERTAGAWRLSRRWRRAALVLHLLSAGAWFGIDVIVAVLVLTGRFASDVEVRSLAYRALAEFAALPMLLSGLLCLATGLLLGLGGKWGLVRYWWVAVKLALNLLLCVLILVVLQPGMDAVADYGERLLTGSPSSGRVRTLFFPPAVSLSALAFATILAVYKPWGRLRRERGSA</sequence>
<dbReference type="RefSeq" id="WP_208267643.1">
    <property type="nucleotide sequence ID" value="NZ_BAAAGM010000033.1"/>
</dbReference>
<keyword evidence="2" id="KW-1133">Transmembrane helix</keyword>
<organism evidence="3 4">
    <name type="scientific">Actinomadura nitritigenes</name>
    <dbReference type="NCBI Taxonomy" id="134602"/>
    <lineage>
        <taxon>Bacteria</taxon>
        <taxon>Bacillati</taxon>
        <taxon>Actinomycetota</taxon>
        <taxon>Actinomycetes</taxon>
        <taxon>Streptosporangiales</taxon>
        <taxon>Thermomonosporaceae</taxon>
        <taxon>Actinomadura</taxon>
    </lineage>
</organism>
<feature type="region of interest" description="Disordered" evidence="1">
    <location>
        <begin position="1"/>
        <end position="22"/>
    </location>
</feature>
<reference evidence="3 4" key="1">
    <citation type="submission" date="2021-03" db="EMBL/GenBank/DDBJ databases">
        <authorList>
            <person name="Kanchanasin P."/>
            <person name="Saeng-In P."/>
            <person name="Phongsopitanun W."/>
            <person name="Yuki M."/>
            <person name="Kudo T."/>
            <person name="Ohkuma M."/>
            <person name="Tanasupawat S."/>
        </authorList>
    </citation>
    <scope>NUCLEOTIDE SEQUENCE [LARGE SCALE GENOMIC DNA]</scope>
    <source>
        <strain evidence="3 4">L46</strain>
    </source>
</reference>
<dbReference type="EMBL" id="JAGEOK010000010">
    <property type="protein sequence ID" value="MBO2439311.1"/>
    <property type="molecule type" value="Genomic_DNA"/>
</dbReference>
<evidence type="ECO:0000313" key="3">
    <source>
        <dbReference type="EMBL" id="MBO2439311.1"/>
    </source>
</evidence>
<evidence type="ECO:0000313" key="4">
    <source>
        <dbReference type="Proteomes" id="UP000666915"/>
    </source>
</evidence>
<keyword evidence="4" id="KW-1185">Reference proteome</keyword>
<feature type="transmembrane region" description="Helical" evidence="2">
    <location>
        <begin position="123"/>
        <end position="145"/>
    </location>
</feature>
<proteinExistence type="predicted"/>
<protein>
    <recommendedName>
        <fullName evidence="5">DUF2269 domain-containing protein</fullName>
    </recommendedName>
</protein>
<evidence type="ECO:0000256" key="1">
    <source>
        <dbReference type="SAM" id="MobiDB-lite"/>
    </source>
</evidence>
<dbReference type="Proteomes" id="UP000666915">
    <property type="component" value="Unassembled WGS sequence"/>
</dbReference>
<name>A0ABS3QZN9_9ACTN</name>
<keyword evidence="2" id="KW-0812">Transmembrane</keyword>
<feature type="compositionally biased region" description="Basic and acidic residues" evidence="1">
    <location>
        <begin position="1"/>
        <end position="17"/>
    </location>
</feature>
<comment type="caution">
    <text evidence="3">The sequence shown here is derived from an EMBL/GenBank/DDBJ whole genome shotgun (WGS) entry which is preliminary data.</text>
</comment>
<evidence type="ECO:0008006" key="5">
    <source>
        <dbReference type="Google" id="ProtNLM"/>
    </source>
</evidence>
<feature type="transmembrane region" description="Helical" evidence="2">
    <location>
        <begin position="165"/>
        <end position="188"/>
    </location>
</feature>
<gene>
    <name evidence="3" type="ORF">J4557_17450</name>
</gene>
<accession>A0ABS3QZN9</accession>
<keyword evidence="2" id="KW-0472">Membrane</keyword>